<dbReference type="EMBL" id="CP021255">
    <property type="protein sequence ID" value="AVD71224.1"/>
    <property type="molecule type" value="Genomic_DNA"/>
</dbReference>
<dbReference type="AlphaFoldDB" id="A0A2L1GNL8"/>
<evidence type="ECO:0000313" key="2">
    <source>
        <dbReference type="Proteomes" id="UP000239867"/>
    </source>
</evidence>
<organism evidence="1 2">
    <name type="scientific">Desulfobulbus oralis</name>
    <dbReference type="NCBI Taxonomy" id="1986146"/>
    <lineage>
        <taxon>Bacteria</taxon>
        <taxon>Pseudomonadati</taxon>
        <taxon>Thermodesulfobacteriota</taxon>
        <taxon>Desulfobulbia</taxon>
        <taxon>Desulfobulbales</taxon>
        <taxon>Desulfobulbaceae</taxon>
        <taxon>Desulfobulbus</taxon>
    </lineage>
</organism>
<proteinExistence type="predicted"/>
<dbReference type="KEGG" id="deo:CAY53_06830"/>
<accession>A0A2L1GNL8</accession>
<evidence type="ECO:0000313" key="1">
    <source>
        <dbReference type="EMBL" id="AVD71224.1"/>
    </source>
</evidence>
<gene>
    <name evidence="1" type="ORF">CAY53_06830</name>
</gene>
<dbReference type="OrthoDB" id="5432790at2"/>
<evidence type="ECO:0008006" key="3">
    <source>
        <dbReference type="Google" id="ProtNLM"/>
    </source>
</evidence>
<name>A0A2L1GNL8_9BACT</name>
<dbReference type="InterPro" id="IPR005906">
    <property type="entry name" value="LysW"/>
</dbReference>
<reference evidence="1 2" key="1">
    <citation type="journal article" date="2018" name="MBio">
        <title>Insights into the evolution of host association through the isolation and characterization of a novel human periodontal pathobiont, Desulfobulbus oralis.</title>
        <authorList>
            <person name="Cross K.L."/>
            <person name="Chirania P."/>
            <person name="Xiong W."/>
            <person name="Beall C.J."/>
            <person name="Elkins J.G."/>
            <person name="Giannone R.J."/>
            <person name="Griffen A.L."/>
            <person name="Guss A.M."/>
            <person name="Hettich R.L."/>
            <person name="Joshi S.S."/>
            <person name="Mokrzan E.M."/>
            <person name="Martin R.K."/>
            <person name="Zhulin I.B."/>
            <person name="Leys E.J."/>
            <person name="Podar M."/>
        </authorList>
    </citation>
    <scope>NUCLEOTIDE SEQUENCE [LARGE SCALE GENOMIC DNA]</scope>
    <source>
        <strain evidence="1 2">ORNL</strain>
    </source>
</reference>
<protein>
    <recommendedName>
        <fullName evidence="3">Lysine biosynthesis protein LysW</fullName>
    </recommendedName>
</protein>
<keyword evidence="2" id="KW-1185">Reference proteome</keyword>
<sequence>MDIDRDEDAIVEECRVCGGSIYIDSDCEEEDIVYCNDCEAEYQILSLDPLRLSPLNDSADADEHSGDFGEYD</sequence>
<dbReference type="Pfam" id="PF21344">
    <property type="entry name" value="Zn_ribbon_LysW"/>
    <property type="match status" value="1"/>
</dbReference>
<dbReference type="Gene3D" id="2.20.28.160">
    <property type="match status" value="1"/>
</dbReference>
<dbReference type="RefSeq" id="WP_104936496.1">
    <property type="nucleotide sequence ID" value="NZ_CP021255.1"/>
</dbReference>
<dbReference type="Proteomes" id="UP000239867">
    <property type="component" value="Chromosome"/>
</dbReference>